<evidence type="ECO:0000259" key="2">
    <source>
        <dbReference type="Pfam" id="PF00248"/>
    </source>
</evidence>
<dbReference type="Proteomes" id="UP001498398">
    <property type="component" value="Unassembled WGS sequence"/>
</dbReference>
<dbReference type="InterPro" id="IPR050523">
    <property type="entry name" value="AKR_Detox_Biosynth"/>
</dbReference>
<organism evidence="3 4">
    <name type="scientific">Marasmiellus scandens</name>
    <dbReference type="NCBI Taxonomy" id="2682957"/>
    <lineage>
        <taxon>Eukaryota</taxon>
        <taxon>Fungi</taxon>
        <taxon>Dikarya</taxon>
        <taxon>Basidiomycota</taxon>
        <taxon>Agaricomycotina</taxon>
        <taxon>Agaricomycetes</taxon>
        <taxon>Agaricomycetidae</taxon>
        <taxon>Agaricales</taxon>
        <taxon>Marasmiineae</taxon>
        <taxon>Omphalotaceae</taxon>
        <taxon>Marasmiellus</taxon>
    </lineage>
</organism>
<accession>A0ABR1JXR9</accession>
<dbReference type="InterPro" id="IPR023210">
    <property type="entry name" value="NADP_OxRdtase_dom"/>
</dbReference>
<keyword evidence="4" id="KW-1185">Reference proteome</keyword>
<dbReference type="PANTHER" id="PTHR43364">
    <property type="entry name" value="NADH-SPECIFIC METHYLGLYOXAL REDUCTASE-RELATED"/>
    <property type="match status" value="1"/>
</dbReference>
<name>A0ABR1JXR9_9AGAR</name>
<dbReference type="SUPFAM" id="SSF51430">
    <property type="entry name" value="NAD(P)-linked oxidoreductase"/>
    <property type="match status" value="1"/>
</dbReference>
<sequence length="323" mass="36167">MATQTRIPLLFGTMTFGEPGKNGVRTSDPKECQEILDVFFDHGHKELDTARVYAEGTTEQMLSKLNLRDATIDTKVMPVNPGDHAPLALRSIFKSSLQALNRNKVRVLYLHAPDRSVSFEDTLSEINKLYTEGSFEIFGLSNYASWEVAEIVGICKANGWVMPRIYQVMYNAITREMEAELLPCCRKFGIRVVIYNPLAGGLFSGKITSYDESLAAGGRFDVSGKMGQMYRARYLNNGYFEAIEHLRSVADEHGLQMTEIALRWCQHHSALAPEDGIILGASNSEQLKQNCINSAKGPLPEEVVSCLDEAYRKAKVNAPLYWR</sequence>
<dbReference type="PANTHER" id="PTHR43364:SF4">
    <property type="entry name" value="NAD(P)-LINKED OXIDOREDUCTASE SUPERFAMILY PROTEIN"/>
    <property type="match status" value="1"/>
</dbReference>
<evidence type="ECO:0000313" key="4">
    <source>
        <dbReference type="Proteomes" id="UP001498398"/>
    </source>
</evidence>
<dbReference type="EMBL" id="JBANRG010000004">
    <property type="protein sequence ID" value="KAK7467121.1"/>
    <property type="molecule type" value="Genomic_DNA"/>
</dbReference>
<evidence type="ECO:0000313" key="3">
    <source>
        <dbReference type="EMBL" id="KAK7467121.1"/>
    </source>
</evidence>
<feature type="domain" description="NADP-dependent oxidoreductase" evidence="2">
    <location>
        <begin position="9"/>
        <end position="311"/>
    </location>
</feature>
<proteinExistence type="predicted"/>
<dbReference type="Gene3D" id="3.20.20.100">
    <property type="entry name" value="NADP-dependent oxidoreductase domain"/>
    <property type="match status" value="1"/>
</dbReference>
<comment type="caution">
    <text evidence="3">The sequence shown here is derived from an EMBL/GenBank/DDBJ whole genome shotgun (WGS) entry which is preliminary data.</text>
</comment>
<protein>
    <recommendedName>
        <fullName evidence="2">NADP-dependent oxidoreductase domain-containing protein</fullName>
    </recommendedName>
</protein>
<dbReference type="CDD" id="cd19075">
    <property type="entry name" value="AKR_AKR7A1-5"/>
    <property type="match status" value="1"/>
</dbReference>
<reference evidence="3 4" key="1">
    <citation type="submission" date="2024-01" db="EMBL/GenBank/DDBJ databases">
        <title>A draft genome for the cacao thread blight pathogen Marasmiellus scandens.</title>
        <authorList>
            <person name="Baruah I.K."/>
            <person name="Leung J."/>
            <person name="Bukari Y."/>
            <person name="Amoako-Attah I."/>
            <person name="Meinhardt L.W."/>
            <person name="Bailey B.A."/>
            <person name="Cohen S.P."/>
        </authorList>
    </citation>
    <scope>NUCLEOTIDE SEQUENCE [LARGE SCALE GENOMIC DNA]</scope>
    <source>
        <strain evidence="3 4">GH-19</strain>
    </source>
</reference>
<dbReference type="Pfam" id="PF00248">
    <property type="entry name" value="Aldo_ket_red"/>
    <property type="match status" value="1"/>
</dbReference>
<dbReference type="InterPro" id="IPR036812">
    <property type="entry name" value="NAD(P)_OxRdtase_dom_sf"/>
</dbReference>
<evidence type="ECO:0000256" key="1">
    <source>
        <dbReference type="ARBA" id="ARBA00023002"/>
    </source>
</evidence>
<gene>
    <name evidence="3" type="ORF">VKT23_004180</name>
</gene>
<keyword evidence="1" id="KW-0560">Oxidoreductase</keyword>